<accession>A0A516PYU6</accession>
<dbReference type="EMBL" id="CP041692">
    <property type="protein sequence ID" value="QDP96337.1"/>
    <property type="molecule type" value="Genomic_DNA"/>
</dbReference>
<dbReference type="Proteomes" id="UP000319263">
    <property type="component" value="Chromosome"/>
</dbReference>
<dbReference type="SUPFAM" id="SSF52980">
    <property type="entry name" value="Restriction endonuclease-like"/>
    <property type="match status" value="1"/>
</dbReference>
<evidence type="ECO:0000313" key="2">
    <source>
        <dbReference type="EMBL" id="QDP96337.1"/>
    </source>
</evidence>
<proteinExistence type="predicted"/>
<reference evidence="2 3" key="1">
    <citation type="submission" date="2019-07" db="EMBL/GenBank/DDBJ databases">
        <title>Microlunatus dokdonensis sp. nov. isolated from the rhizospheric soil of the wild plant Elymus tsukushiensis.</title>
        <authorList>
            <person name="Ghim S.-Y."/>
            <person name="Hwang Y.-J."/>
            <person name="Son J.-S."/>
            <person name="Shin J.-H."/>
        </authorList>
    </citation>
    <scope>NUCLEOTIDE SEQUENCE [LARGE SCALE GENOMIC DNA]</scope>
    <source>
        <strain evidence="2 3">KUDC0627</strain>
    </source>
</reference>
<keyword evidence="3" id="KW-1185">Reference proteome</keyword>
<feature type="domain" description="DUF559" evidence="1">
    <location>
        <begin position="230"/>
        <end position="299"/>
    </location>
</feature>
<dbReference type="InterPro" id="IPR007569">
    <property type="entry name" value="DUF559"/>
</dbReference>
<gene>
    <name evidence="2" type="ORF">FOE78_10880</name>
</gene>
<dbReference type="InterPro" id="IPR011335">
    <property type="entry name" value="Restrct_endonuc-II-like"/>
</dbReference>
<sequence>MRASHNQHLIHEVLQWNGVIARRAHLDLSQTIGRMLRAGELVALLPGVYTWARWAGDPTVRLLAVAAWSPDAVVCRLAAARLTFWPEVDHGELDLAVSDRRCSAKGFRLHRRRLPPEHIVGWPLLGEDAATDGRGIVPITGPALTAVDLCAELGGEPIDRVLRSRQARLADLRGALECTAHRSGNRDRRRVLVESRAEPWSAAERKGHRLLFEAGIGGWFANFEVAVGGKTYYLDIAFPHLKLAVEIDGRFHEDDPDQFQSDRERQNAVQLAGWFVLRFTWYDLVDRPKVVIAQIRAALARCRKLAGIR</sequence>
<dbReference type="AlphaFoldDB" id="A0A516PYU6"/>
<dbReference type="RefSeq" id="WP_143986303.1">
    <property type="nucleotide sequence ID" value="NZ_CP041692.1"/>
</dbReference>
<name>A0A516PYU6_9ACTN</name>
<protein>
    <submittedName>
        <fullName evidence="2">DUF559 domain-containing protein</fullName>
    </submittedName>
</protein>
<dbReference type="OrthoDB" id="4310518at2"/>
<dbReference type="Pfam" id="PF04480">
    <property type="entry name" value="DUF559"/>
    <property type="match status" value="1"/>
</dbReference>
<evidence type="ECO:0000259" key="1">
    <source>
        <dbReference type="Pfam" id="PF04480"/>
    </source>
</evidence>
<evidence type="ECO:0000313" key="3">
    <source>
        <dbReference type="Proteomes" id="UP000319263"/>
    </source>
</evidence>
<organism evidence="2 3">
    <name type="scientific">Microlunatus elymi</name>
    <dbReference type="NCBI Taxonomy" id="2596828"/>
    <lineage>
        <taxon>Bacteria</taxon>
        <taxon>Bacillati</taxon>
        <taxon>Actinomycetota</taxon>
        <taxon>Actinomycetes</taxon>
        <taxon>Propionibacteriales</taxon>
        <taxon>Propionibacteriaceae</taxon>
        <taxon>Microlunatus</taxon>
    </lineage>
</organism>
<dbReference type="Gene3D" id="3.40.960.10">
    <property type="entry name" value="VSR Endonuclease"/>
    <property type="match status" value="1"/>
</dbReference>
<dbReference type="KEGG" id="mik:FOE78_10880"/>